<dbReference type="Proteomes" id="UP000561271">
    <property type="component" value="Unassembled WGS sequence"/>
</dbReference>
<dbReference type="GO" id="GO:0050667">
    <property type="term" value="P:homocysteine metabolic process"/>
    <property type="evidence" value="ECO:0007669"/>
    <property type="project" value="TreeGrafter"/>
</dbReference>
<feature type="domain" description="Pterin-binding" evidence="7">
    <location>
        <begin position="19"/>
        <end position="263"/>
    </location>
</feature>
<evidence type="ECO:0000259" key="7">
    <source>
        <dbReference type="PROSITE" id="PS50972"/>
    </source>
</evidence>
<comment type="similarity">
    <text evidence="1">Belongs to the vitamin-B12 dependent methionine synthase family.</text>
</comment>
<accession>A0A6V8PG85</accession>
<dbReference type="Gene3D" id="3.20.20.20">
    <property type="entry name" value="Dihydropteroate synthase-like"/>
    <property type="match status" value="1"/>
</dbReference>
<evidence type="ECO:0000256" key="2">
    <source>
        <dbReference type="ARBA" id="ARBA00022603"/>
    </source>
</evidence>
<dbReference type="InterPro" id="IPR050554">
    <property type="entry name" value="Met_Synthase/Corrinoid"/>
</dbReference>
<dbReference type="PANTHER" id="PTHR45833:SF1">
    <property type="entry name" value="METHIONINE SYNTHASE"/>
    <property type="match status" value="1"/>
</dbReference>
<keyword evidence="6" id="KW-0170">Cobalt</keyword>
<comment type="caution">
    <text evidence="10">The sequence shown here is derived from an EMBL/GenBank/DDBJ whole genome shotgun (WGS) entry which is preliminary data.</text>
</comment>
<proteinExistence type="inferred from homology"/>
<evidence type="ECO:0000313" key="15">
    <source>
        <dbReference type="Proteomes" id="UP000588083"/>
    </source>
</evidence>
<protein>
    <submittedName>
        <fullName evidence="10">5-methyltetrahydrofolate--homocysteine methyltransferase</fullName>
    </submittedName>
</protein>
<keyword evidence="4 10" id="KW-0808">Transferase</keyword>
<evidence type="ECO:0000313" key="11">
    <source>
        <dbReference type="EMBL" id="GFP36485.1"/>
    </source>
</evidence>
<gene>
    <name evidence="8" type="ORF">HKBW3S03_00365</name>
    <name evidence="9" type="ORF">HKBW3S09_00681</name>
    <name evidence="10" type="ORF">HKBW3S34_00761</name>
    <name evidence="11" type="ORF">HKBW3S44_00168</name>
</gene>
<evidence type="ECO:0000256" key="1">
    <source>
        <dbReference type="ARBA" id="ARBA00010398"/>
    </source>
</evidence>
<evidence type="ECO:0000256" key="4">
    <source>
        <dbReference type="ARBA" id="ARBA00022679"/>
    </source>
</evidence>
<keyword evidence="2 10" id="KW-0489">Methyltransferase</keyword>
<dbReference type="RefSeq" id="WP_176230831.1">
    <property type="nucleotide sequence ID" value="NZ_BLRU01000018.1"/>
</dbReference>
<dbReference type="Pfam" id="PF00809">
    <property type="entry name" value="Pterin_bind"/>
    <property type="match status" value="1"/>
</dbReference>
<dbReference type="PANTHER" id="PTHR45833">
    <property type="entry name" value="METHIONINE SYNTHASE"/>
    <property type="match status" value="1"/>
</dbReference>
<dbReference type="Proteomes" id="UP000585609">
    <property type="component" value="Unassembled WGS sequence"/>
</dbReference>
<dbReference type="PROSITE" id="PS50972">
    <property type="entry name" value="PTERIN_BINDING"/>
    <property type="match status" value="1"/>
</dbReference>
<evidence type="ECO:0000313" key="10">
    <source>
        <dbReference type="EMBL" id="GFP29841.1"/>
    </source>
</evidence>
<evidence type="ECO:0000256" key="6">
    <source>
        <dbReference type="ARBA" id="ARBA00023285"/>
    </source>
</evidence>
<dbReference type="NCBIfam" id="NF005719">
    <property type="entry name" value="PRK07535.1"/>
    <property type="match status" value="1"/>
</dbReference>
<name>A0A6V8PG85_9ACTN</name>
<dbReference type="InterPro" id="IPR011005">
    <property type="entry name" value="Dihydropteroate_synth-like_sf"/>
</dbReference>
<evidence type="ECO:0000313" key="9">
    <source>
        <dbReference type="EMBL" id="GFP23214.1"/>
    </source>
</evidence>
<dbReference type="GO" id="GO:0032259">
    <property type="term" value="P:methylation"/>
    <property type="evidence" value="ECO:0007669"/>
    <property type="project" value="UniProtKB-KW"/>
</dbReference>
<evidence type="ECO:0000313" key="12">
    <source>
        <dbReference type="Proteomes" id="UP000561271"/>
    </source>
</evidence>
<dbReference type="InterPro" id="IPR000489">
    <property type="entry name" value="Pterin-binding_dom"/>
</dbReference>
<reference evidence="12 13" key="1">
    <citation type="journal article" date="2020" name="Front. Microbiol.">
        <title>Single-cell genomics of novel Actinobacteria with the Wood-Ljungdahl pathway discovered in a serpentinizing system.</title>
        <authorList>
            <person name="Merino N."/>
            <person name="Kawai M."/>
            <person name="Boyd E.S."/>
            <person name="Colman D.R."/>
            <person name="McGlynn S.E."/>
            <person name="Nealson K.H."/>
            <person name="Kurokawa K."/>
            <person name="Hongoh Y."/>
        </authorList>
    </citation>
    <scope>NUCLEOTIDE SEQUENCE [LARGE SCALE GENOMIC DNA]</scope>
    <source>
        <strain evidence="8 13">S03</strain>
        <strain evidence="9 14">S09_30</strain>
        <strain evidence="10 15">S34</strain>
        <strain evidence="11 12">S44</strain>
    </source>
</reference>
<dbReference type="EMBL" id="BLRZ01000027">
    <property type="protein sequence ID" value="GFP29841.1"/>
    <property type="molecule type" value="Genomic_DNA"/>
</dbReference>
<dbReference type="EMBL" id="BLRU01000018">
    <property type="protein sequence ID" value="GFP18860.1"/>
    <property type="molecule type" value="Genomic_DNA"/>
</dbReference>
<organism evidence="10 15">
    <name type="scientific">Candidatus Hakubella thermalkaliphila</name>
    <dbReference type="NCBI Taxonomy" id="2754717"/>
    <lineage>
        <taxon>Bacteria</taxon>
        <taxon>Bacillati</taxon>
        <taxon>Actinomycetota</taxon>
        <taxon>Actinomycetota incertae sedis</taxon>
        <taxon>Candidatus Hakubellales</taxon>
        <taxon>Candidatus Hakubellaceae</taxon>
        <taxon>Candidatus Hakubella</taxon>
    </lineage>
</organism>
<evidence type="ECO:0000313" key="13">
    <source>
        <dbReference type="Proteomes" id="UP000574717"/>
    </source>
</evidence>
<dbReference type="SUPFAM" id="SSF51717">
    <property type="entry name" value="Dihydropteroate synthetase-like"/>
    <property type="match status" value="1"/>
</dbReference>
<evidence type="ECO:0000313" key="14">
    <source>
        <dbReference type="Proteomes" id="UP000585609"/>
    </source>
</evidence>
<dbReference type="GO" id="GO:0031419">
    <property type="term" value="F:cobalamin binding"/>
    <property type="evidence" value="ECO:0007669"/>
    <property type="project" value="UniProtKB-KW"/>
</dbReference>
<dbReference type="EMBL" id="BLRW01000068">
    <property type="protein sequence ID" value="GFP23214.1"/>
    <property type="molecule type" value="Genomic_DNA"/>
</dbReference>
<dbReference type="GO" id="GO:0005829">
    <property type="term" value="C:cytosol"/>
    <property type="evidence" value="ECO:0007669"/>
    <property type="project" value="TreeGrafter"/>
</dbReference>
<keyword evidence="5" id="KW-0479">Metal-binding</keyword>
<keyword evidence="15" id="KW-1185">Reference proteome</keyword>
<evidence type="ECO:0000313" key="8">
    <source>
        <dbReference type="EMBL" id="GFP18860.1"/>
    </source>
</evidence>
<dbReference type="GO" id="GO:0008705">
    <property type="term" value="F:methionine synthase activity"/>
    <property type="evidence" value="ECO:0007669"/>
    <property type="project" value="TreeGrafter"/>
</dbReference>
<keyword evidence="3" id="KW-0846">Cobalamin</keyword>
<sequence>MAVVSVKDKQVTIEIGKPTVIIGERINPTGKPKLTAELQKGHLDLVEEEAMIQRDAGADIIDVNVGAPGVNEIDLLPKAVLRALEAAQLPICIDSSNRDALVAALQVYPGVALVNSVNGEEESLKKLLPAIKKHNAVVIGLTMDDVGIPTDPDKRFEIAKKIVERAQEEGIPKENILIDCLAMAVSADPNAGIACLKAIGRVTEELGVGTTLGASNVSFGMPNRSIINKAFLSMAIMVGLTSAIVDPTKEEVVRTILASDFLMSRDPYGARYLKNYRQQPKYS</sequence>
<dbReference type="GO" id="GO:0046653">
    <property type="term" value="P:tetrahydrofolate metabolic process"/>
    <property type="evidence" value="ECO:0007669"/>
    <property type="project" value="TreeGrafter"/>
</dbReference>
<dbReference type="Proteomes" id="UP000588083">
    <property type="component" value="Unassembled WGS sequence"/>
</dbReference>
<dbReference type="Proteomes" id="UP000574717">
    <property type="component" value="Unassembled WGS sequence"/>
</dbReference>
<dbReference type="AlphaFoldDB" id="A0A6V8PG85"/>
<evidence type="ECO:0000256" key="3">
    <source>
        <dbReference type="ARBA" id="ARBA00022628"/>
    </source>
</evidence>
<dbReference type="GO" id="GO:0046872">
    <property type="term" value="F:metal ion binding"/>
    <property type="evidence" value="ECO:0007669"/>
    <property type="project" value="UniProtKB-KW"/>
</dbReference>
<evidence type="ECO:0000256" key="5">
    <source>
        <dbReference type="ARBA" id="ARBA00022723"/>
    </source>
</evidence>
<dbReference type="EMBL" id="BLSC01000006">
    <property type="protein sequence ID" value="GFP36485.1"/>
    <property type="molecule type" value="Genomic_DNA"/>
</dbReference>